<keyword evidence="5" id="KW-0175">Coiled coil</keyword>
<comment type="caution">
    <text evidence="7">The sequence shown here is derived from an EMBL/GenBank/DDBJ whole genome shotgun (WGS) entry which is preliminary data.</text>
</comment>
<feature type="coiled-coil region" evidence="5">
    <location>
        <begin position="99"/>
        <end position="126"/>
    </location>
</feature>
<dbReference type="InterPro" id="IPR009061">
    <property type="entry name" value="DNA-bd_dom_put_sf"/>
</dbReference>
<evidence type="ECO:0000313" key="7">
    <source>
        <dbReference type="EMBL" id="MCT2593182.1"/>
    </source>
</evidence>
<evidence type="ECO:0000256" key="5">
    <source>
        <dbReference type="SAM" id="Coils"/>
    </source>
</evidence>
<dbReference type="EMBL" id="JAJAGO010000012">
    <property type="protein sequence ID" value="MCT2593182.1"/>
    <property type="molecule type" value="Genomic_DNA"/>
</dbReference>
<name>A0ABT2JZ51_9ACTN</name>
<dbReference type="PANTHER" id="PTHR30204">
    <property type="entry name" value="REDOX-CYCLING DRUG-SENSING TRANSCRIPTIONAL ACTIVATOR SOXR"/>
    <property type="match status" value="1"/>
</dbReference>
<dbReference type="SUPFAM" id="SSF46955">
    <property type="entry name" value="Putative DNA-binding domain"/>
    <property type="match status" value="1"/>
</dbReference>
<evidence type="ECO:0000259" key="6">
    <source>
        <dbReference type="PROSITE" id="PS50937"/>
    </source>
</evidence>
<dbReference type="PANTHER" id="PTHR30204:SF69">
    <property type="entry name" value="MERR-FAMILY TRANSCRIPTIONAL REGULATOR"/>
    <property type="match status" value="1"/>
</dbReference>
<proteinExistence type="predicted"/>
<dbReference type="PRINTS" id="PR00040">
    <property type="entry name" value="HTHMERR"/>
</dbReference>
<dbReference type="Pfam" id="PF13411">
    <property type="entry name" value="MerR_1"/>
    <property type="match status" value="1"/>
</dbReference>
<keyword evidence="4" id="KW-0804">Transcription</keyword>
<dbReference type="InterPro" id="IPR000551">
    <property type="entry name" value="MerR-type_HTH_dom"/>
</dbReference>
<dbReference type="Gene3D" id="1.10.1660.10">
    <property type="match status" value="1"/>
</dbReference>
<evidence type="ECO:0000256" key="1">
    <source>
        <dbReference type="ARBA" id="ARBA00022491"/>
    </source>
</evidence>
<keyword evidence="3" id="KW-0238">DNA-binding</keyword>
<dbReference type="PROSITE" id="PS50937">
    <property type="entry name" value="HTH_MERR_2"/>
    <property type="match status" value="1"/>
</dbReference>
<accession>A0ABT2JZ51</accession>
<organism evidence="7 8">
    <name type="scientific">Streptomyces gossypii</name>
    <dbReference type="NCBI Taxonomy" id="2883101"/>
    <lineage>
        <taxon>Bacteria</taxon>
        <taxon>Bacillati</taxon>
        <taxon>Actinomycetota</taxon>
        <taxon>Actinomycetes</taxon>
        <taxon>Kitasatosporales</taxon>
        <taxon>Streptomycetaceae</taxon>
        <taxon>Streptomyces</taxon>
    </lineage>
</organism>
<gene>
    <name evidence="7" type="ORF">LHJ74_25300</name>
</gene>
<protein>
    <submittedName>
        <fullName evidence="7">MerR family transcriptional regulator</fullName>
    </submittedName>
</protein>
<dbReference type="InterPro" id="IPR047057">
    <property type="entry name" value="MerR_fam"/>
</dbReference>
<dbReference type="SMART" id="SM00422">
    <property type="entry name" value="HTH_MERR"/>
    <property type="match status" value="1"/>
</dbReference>
<keyword evidence="2" id="KW-0805">Transcription regulation</keyword>
<dbReference type="RefSeq" id="WP_260220532.1">
    <property type="nucleotide sequence ID" value="NZ_JAJAGO010000012.1"/>
</dbReference>
<feature type="domain" description="HTH merR-type" evidence="6">
    <location>
        <begin position="6"/>
        <end position="74"/>
    </location>
</feature>
<keyword evidence="1" id="KW-0678">Repressor</keyword>
<evidence type="ECO:0000256" key="2">
    <source>
        <dbReference type="ARBA" id="ARBA00023015"/>
    </source>
</evidence>
<keyword evidence="8" id="KW-1185">Reference proteome</keyword>
<dbReference type="Proteomes" id="UP001156389">
    <property type="component" value="Unassembled WGS sequence"/>
</dbReference>
<sequence length="139" mass="15146">MRRQTGMRIGEAAAAAALTPRAVRYYEQQGLLEARRTPSGHREYGLSDIRRLRTLRELLEAGLTIADVRSFAHVLDPAPAEGAAAVPPADGAPESCEVRDVSLRRLADLEDRIDALTQLRDRLAAGIADRFGEAFDPAP</sequence>
<evidence type="ECO:0000256" key="4">
    <source>
        <dbReference type="ARBA" id="ARBA00023163"/>
    </source>
</evidence>
<evidence type="ECO:0000313" key="8">
    <source>
        <dbReference type="Proteomes" id="UP001156389"/>
    </source>
</evidence>
<evidence type="ECO:0000256" key="3">
    <source>
        <dbReference type="ARBA" id="ARBA00023125"/>
    </source>
</evidence>
<reference evidence="7 8" key="1">
    <citation type="submission" date="2021-10" db="EMBL/GenBank/DDBJ databases">
        <title>Streptomyces gossypii sp. nov., isolated from soil collected from cotton field.</title>
        <authorList>
            <person name="Ge X."/>
            <person name="Chen X."/>
            <person name="Liu W."/>
        </authorList>
    </citation>
    <scope>NUCLEOTIDE SEQUENCE [LARGE SCALE GENOMIC DNA]</scope>
    <source>
        <strain evidence="7 8">N2-109</strain>
    </source>
</reference>